<evidence type="ECO:0000313" key="3">
    <source>
        <dbReference type="EMBL" id="EGT45495.1"/>
    </source>
</evidence>
<keyword evidence="4" id="KW-1185">Reference proteome</keyword>
<dbReference type="PANTHER" id="PTHR22947:SF7">
    <property type="entry name" value="MSP DOMAIN-CONTAINING PROTEIN-RELATED"/>
    <property type="match status" value="1"/>
</dbReference>
<dbReference type="Pfam" id="PF00635">
    <property type="entry name" value="Motile_Sperm"/>
    <property type="match status" value="1"/>
</dbReference>
<feature type="domain" description="MSP" evidence="2">
    <location>
        <begin position="2"/>
        <end position="110"/>
    </location>
</feature>
<evidence type="ECO:0000256" key="1">
    <source>
        <dbReference type="RuleBase" id="RU003425"/>
    </source>
</evidence>
<dbReference type="PROSITE" id="PS50202">
    <property type="entry name" value="MSP"/>
    <property type="match status" value="1"/>
</dbReference>
<dbReference type="OrthoDB" id="264603at2759"/>
<dbReference type="eggNOG" id="ENOG502SQPZ">
    <property type="taxonomic scope" value="Eukaryota"/>
</dbReference>
<dbReference type="InterPro" id="IPR008962">
    <property type="entry name" value="PapD-like_sf"/>
</dbReference>
<dbReference type="InParanoid" id="G0P5K9"/>
<reference evidence="4" key="1">
    <citation type="submission" date="2011-07" db="EMBL/GenBank/DDBJ databases">
        <authorList>
            <consortium name="Caenorhabditis brenneri Sequencing and Analysis Consortium"/>
            <person name="Wilson R.K."/>
        </authorList>
    </citation>
    <scope>NUCLEOTIDE SEQUENCE [LARGE SCALE GENOMIC DNA]</scope>
    <source>
        <strain evidence="4">PB2801</strain>
    </source>
</reference>
<keyword evidence="1" id="KW-0206">Cytoskeleton</keyword>
<dbReference type="InterPro" id="IPR051774">
    <property type="entry name" value="Sperm-specific_class_P"/>
</dbReference>
<dbReference type="InterPro" id="IPR013783">
    <property type="entry name" value="Ig-like_fold"/>
</dbReference>
<gene>
    <name evidence="3" type="ORF">CAEBREN_08378</name>
</gene>
<dbReference type="InterPro" id="IPR000535">
    <property type="entry name" value="MSP_dom"/>
</dbReference>
<evidence type="ECO:0000259" key="2">
    <source>
        <dbReference type="PROSITE" id="PS50202"/>
    </source>
</evidence>
<dbReference type="EMBL" id="GL380084">
    <property type="protein sequence ID" value="EGT45495.1"/>
    <property type="molecule type" value="Genomic_DNA"/>
</dbReference>
<dbReference type="SUPFAM" id="SSF49354">
    <property type="entry name" value="PapD-like"/>
    <property type="match status" value="1"/>
</dbReference>
<accession>G0P5K9</accession>
<dbReference type="FunCoup" id="G0P5K9">
    <property type="interactions" value="14"/>
</dbReference>
<name>G0P5K9_CAEBE</name>
<dbReference type="FunFam" id="2.60.40.10:FF:002024">
    <property type="entry name" value="Sperm-specific class P protein 19"/>
    <property type="match status" value="1"/>
</dbReference>
<organism evidence="4">
    <name type="scientific">Caenorhabditis brenneri</name>
    <name type="common">Nematode worm</name>
    <dbReference type="NCBI Taxonomy" id="135651"/>
    <lineage>
        <taxon>Eukaryota</taxon>
        <taxon>Metazoa</taxon>
        <taxon>Ecdysozoa</taxon>
        <taxon>Nematoda</taxon>
        <taxon>Chromadorea</taxon>
        <taxon>Rhabditida</taxon>
        <taxon>Rhabditina</taxon>
        <taxon>Rhabditomorpha</taxon>
        <taxon>Rhabditoidea</taxon>
        <taxon>Rhabditidae</taxon>
        <taxon>Peloderinae</taxon>
        <taxon>Caenorhabditis</taxon>
    </lineage>
</organism>
<evidence type="ECO:0000313" key="4">
    <source>
        <dbReference type="Proteomes" id="UP000008068"/>
    </source>
</evidence>
<proteinExistence type="predicted"/>
<comment type="function">
    <text evidence="1">Central component in molecular interactions underlying sperm crawling. Forms an extensive filament system that extends from sperm villipoda, along the leading edge of the pseudopod.</text>
</comment>
<dbReference type="HOGENOM" id="CLU_1620492_0_0_1"/>
<dbReference type="Gene3D" id="2.60.40.10">
    <property type="entry name" value="Immunoglobulins"/>
    <property type="match status" value="1"/>
</dbReference>
<dbReference type="Proteomes" id="UP000008068">
    <property type="component" value="Unassembled WGS sequence"/>
</dbReference>
<sequence length="164" mass="17536">MYLTADPPACTVPAAGGASTHKLVNAGAEKLVFKIKTSNNKEYRISQVFGFIDPSGSKDVTITRTAGAPKEDKLVIHFGPAPADATDAQAAFGAVTPAGTVTIPVSATEEVKDLELEFGNWNNHLKSMERIIELDNFPEDIASTLRSTFRNEITLVPTSEESDA</sequence>
<protein>
    <recommendedName>
        <fullName evidence="1">Major sperm protein</fullName>
    </recommendedName>
</protein>
<dbReference type="STRING" id="135651.G0P5K9"/>
<dbReference type="PANTHER" id="PTHR22947">
    <property type="entry name" value="MAJOR SPERM PROTEIN"/>
    <property type="match status" value="1"/>
</dbReference>
<dbReference type="AlphaFoldDB" id="G0P5K9"/>
<keyword evidence="1" id="KW-0963">Cytoplasm</keyword>